<dbReference type="RefSeq" id="WP_126158007.1">
    <property type="nucleotide sequence ID" value="NZ_RQXW01000005.1"/>
</dbReference>
<evidence type="ECO:0000313" key="5">
    <source>
        <dbReference type="EMBL" id="RTE66408.1"/>
    </source>
</evidence>
<dbReference type="InterPro" id="IPR003439">
    <property type="entry name" value="ABC_transporter-like_ATP-bd"/>
</dbReference>
<organism evidence="5 6">
    <name type="scientific">Amphritea opalescens</name>
    <dbReference type="NCBI Taxonomy" id="2490544"/>
    <lineage>
        <taxon>Bacteria</taxon>
        <taxon>Pseudomonadati</taxon>
        <taxon>Pseudomonadota</taxon>
        <taxon>Gammaproteobacteria</taxon>
        <taxon>Oceanospirillales</taxon>
        <taxon>Oceanospirillaceae</taxon>
        <taxon>Amphritea</taxon>
    </lineage>
</organism>
<dbReference type="PANTHER" id="PTHR45772">
    <property type="entry name" value="CONSERVED COMPONENT OF ABC TRANSPORTER FOR NATURAL AMINO ACIDS-RELATED"/>
    <property type="match status" value="1"/>
</dbReference>
<dbReference type="Proteomes" id="UP000283087">
    <property type="component" value="Unassembled WGS sequence"/>
</dbReference>
<dbReference type="OrthoDB" id="9780942at2"/>
<dbReference type="SUPFAM" id="SSF52540">
    <property type="entry name" value="P-loop containing nucleoside triphosphate hydrolases"/>
    <property type="match status" value="1"/>
</dbReference>
<dbReference type="SMART" id="SM00382">
    <property type="entry name" value="AAA"/>
    <property type="match status" value="1"/>
</dbReference>
<dbReference type="EMBL" id="RQXW01000005">
    <property type="protein sequence ID" value="RTE66408.1"/>
    <property type="molecule type" value="Genomic_DNA"/>
</dbReference>
<dbReference type="Pfam" id="PF12399">
    <property type="entry name" value="BCA_ABC_TP_C"/>
    <property type="match status" value="1"/>
</dbReference>
<dbReference type="Gene3D" id="3.40.50.300">
    <property type="entry name" value="P-loop containing nucleotide triphosphate hydrolases"/>
    <property type="match status" value="1"/>
</dbReference>
<dbReference type="PANTHER" id="PTHR45772:SF3">
    <property type="entry name" value="ABC TRANSPORTER ATP-BINDING PROTEIN"/>
    <property type="match status" value="1"/>
</dbReference>
<dbReference type="GO" id="GO:0005886">
    <property type="term" value="C:plasma membrane"/>
    <property type="evidence" value="ECO:0007669"/>
    <property type="project" value="TreeGrafter"/>
</dbReference>
<dbReference type="GO" id="GO:0005524">
    <property type="term" value="F:ATP binding"/>
    <property type="evidence" value="ECO:0007669"/>
    <property type="project" value="UniProtKB-KW"/>
</dbReference>
<evidence type="ECO:0000313" key="6">
    <source>
        <dbReference type="Proteomes" id="UP000283087"/>
    </source>
</evidence>
<proteinExistence type="predicted"/>
<dbReference type="FunFam" id="3.40.50.300:FF:000421">
    <property type="entry name" value="Branched-chain amino acid ABC transporter ATP-binding protein"/>
    <property type="match status" value="1"/>
</dbReference>
<gene>
    <name evidence="5" type="ORF">EH243_07375</name>
</gene>
<keyword evidence="3 5" id="KW-0067">ATP-binding</keyword>
<keyword evidence="2" id="KW-0547">Nucleotide-binding</keyword>
<reference evidence="5 6" key="1">
    <citation type="submission" date="2018-11" db="EMBL/GenBank/DDBJ databases">
        <title>The draft genome sequence of Amphritea opalescens ANRC-JH13T.</title>
        <authorList>
            <person name="Fang Z."/>
            <person name="Zhang Y."/>
            <person name="Han X."/>
        </authorList>
    </citation>
    <scope>NUCLEOTIDE SEQUENCE [LARGE SCALE GENOMIC DNA]</scope>
    <source>
        <strain evidence="5 6">ANRC-JH13</strain>
    </source>
</reference>
<dbReference type="InterPro" id="IPR051120">
    <property type="entry name" value="ABC_AA/LPS_Transport"/>
</dbReference>
<evidence type="ECO:0000259" key="4">
    <source>
        <dbReference type="PROSITE" id="PS50893"/>
    </source>
</evidence>
<evidence type="ECO:0000256" key="3">
    <source>
        <dbReference type="ARBA" id="ARBA00022840"/>
    </source>
</evidence>
<keyword evidence="6" id="KW-1185">Reference proteome</keyword>
<dbReference type="AlphaFoldDB" id="A0A430KSG5"/>
<sequence>MSADYVLETRNLVKEFKGFTAVDDVNLKVERGTIHALIGPNGAGKTTVFNLLTKFLTPSRGTILYNGADITSMKSAAIARKGIVRSFQISAVFPHLSVMENVRIALQRKEGNSFHFWKSVKVLDKLNERAYELLDEVGLKDYANALTVDLPYGRKRALEIATTLALDPEMLLLDEPTQGMGHEDVSVVADLIKKVSANRTILMVEHNLHVVAQLADTITVLQRGAILTEGDYETVSQDPQVREAYMGVEADDEVAQAIAAANVAEKANAAKGGTE</sequence>
<keyword evidence="1" id="KW-0813">Transport</keyword>
<dbReference type="GO" id="GO:0016887">
    <property type="term" value="F:ATP hydrolysis activity"/>
    <property type="evidence" value="ECO:0007669"/>
    <property type="project" value="InterPro"/>
</dbReference>
<dbReference type="InterPro" id="IPR003593">
    <property type="entry name" value="AAA+_ATPase"/>
</dbReference>
<dbReference type="Pfam" id="PF00005">
    <property type="entry name" value="ABC_tran"/>
    <property type="match status" value="1"/>
</dbReference>
<dbReference type="InterPro" id="IPR032823">
    <property type="entry name" value="BCA_ABC_TP_C"/>
</dbReference>
<feature type="domain" description="ABC transporter" evidence="4">
    <location>
        <begin position="7"/>
        <end position="248"/>
    </location>
</feature>
<accession>A0A430KSG5</accession>
<protein>
    <submittedName>
        <fullName evidence="5">ABC transporter ATP-binding protein</fullName>
    </submittedName>
</protein>
<dbReference type="PROSITE" id="PS50893">
    <property type="entry name" value="ABC_TRANSPORTER_2"/>
    <property type="match status" value="1"/>
</dbReference>
<dbReference type="CDD" id="cd03219">
    <property type="entry name" value="ABC_Mj1267_LivG_branched"/>
    <property type="match status" value="1"/>
</dbReference>
<evidence type="ECO:0000256" key="2">
    <source>
        <dbReference type="ARBA" id="ARBA00022741"/>
    </source>
</evidence>
<dbReference type="InterPro" id="IPR027417">
    <property type="entry name" value="P-loop_NTPase"/>
</dbReference>
<name>A0A430KSG5_9GAMM</name>
<evidence type="ECO:0000256" key="1">
    <source>
        <dbReference type="ARBA" id="ARBA00022448"/>
    </source>
</evidence>
<comment type="caution">
    <text evidence="5">The sequence shown here is derived from an EMBL/GenBank/DDBJ whole genome shotgun (WGS) entry which is preliminary data.</text>
</comment>